<evidence type="ECO:0000313" key="2">
    <source>
        <dbReference type="EMBL" id="JAP88255.1"/>
    </source>
</evidence>
<accession>A0A131ZBS2</accession>
<dbReference type="AlphaFoldDB" id="A0A131ZBS2"/>
<dbReference type="EMBL" id="GEDV01000302">
    <property type="protein sequence ID" value="JAP88255.1"/>
    <property type="molecule type" value="Transcribed_RNA"/>
</dbReference>
<protein>
    <submittedName>
        <fullName evidence="2">DA-P36 family member</fullName>
    </submittedName>
</protein>
<feature type="non-terminal residue" evidence="2">
    <location>
        <position position="208"/>
    </location>
</feature>
<organism evidence="2">
    <name type="scientific">Rhipicephalus appendiculatus</name>
    <name type="common">Brown ear tick</name>
    <dbReference type="NCBI Taxonomy" id="34631"/>
    <lineage>
        <taxon>Eukaryota</taxon>
        <taxon>Metazoa</taxon>
        <taxon>Ecdysozoa</taxon>
        <taxon>Arthropoda</taxon>
        <taxon>Chelicerata</taxon>
        <taxon>Arachnida</taxon>
        <taxon>Acari</taxon>
        <taxon>Parasitiformes</taxon>
        <taxon>Ixodida</taxon>
        <taxon>Ixodoidea</taxon>
        <taxon>Ixodidae</taxon>
        <taxon>Rhipicephalinae</taxon>
        <taxon>Rhipicephalus</taxon>
        <taxon>Rhipicephalus</taxon>
    </lineage>
</organism>
<keyword evidence="1" id="KW-0812">Transmembrane</keyword>
<evidence type="ECO:0000256" key="1">
    <source>
        <dbReference type="SAM" id="Phobius"/>
    </source>
</evidence>
<keyword evidence="1" id="KW-1133">Transmembrane helix</keyword>
<reference evidence="2" key="1">
    <citation type="journal article" date="2016" name="Ticks Tick Borne Dis.">
        <title>De novo assembly and annotation of the salivary gland transcriptome of Rhipicephalus appendiculatus male and female ticks during blood feeding.</title>
        <authorList>
            <person name="de Castro M.H."/>
            <person name="de Klerk D."/>
            <person name="Pienaar R."/>
            <person name="Latif A.A."/>
            <person name="Rees D.J."/>
            <person name="Mans B.J."/>
        </authorList>
    </citation>
    <scope>NUCLEOTIDE SEQUENCE</scope>
    <source>
        <tissue evidence="2">Salivary glands</tissue>
    </source>
</reference>
<feature type="non-terminal residue" evidence="2">
    <location>
        <position position="1"/>
    </location>
</feature>
<sequence>HRVIKMNLGHTDGILLSSVLTCMIYQSAGAYFWLNLEADMQNYIDALNLTYNGSIFNWGYRKNYSYWKENGSRGGVKKSPVSAEVDWINYEKCNETKYNESQTKNCTGYFKWSLVAGVNSSFSIQQFTALPVRYTELPLKLFPLQLNRLNITLVRMEWNHPSGSKDTEITYSKCNFDAKIDFDGCFAYVLLKGNASIEWGTVNITDLA</sequence>
<keyword evidence="1" id="KW-0472">Membrane</keyword>
<feature type="transmembrane region" description="Helical" evidence="1">
    <location>
        <begin position="12"/>
        <end position="34"/>
    </location>
</feature>
<name>A0A131ZBS2_RHIAP</name>
<proteinExistence type="predicted"/>